<feature type="domain" description="MADF" evidence="2">
    <location>
        <begin position="15"/>
        <end position="103"/>
    </location>
</feature>
<dbReference type="AlphaFoldDB" id="A0A9J6DCH5"/>
<dbReference type="VEuPathDB" id="VectorBase:LOC119175726"/>
<comment type="caution">
    <text evidence="3">The sequence shown here is derived from an EMBL/GenBank/DDBJ whole genome shotgun (WGS) entry which is preliminary data.</text>
</comment>
<name>A0A9J6DCH5_RHIMP</name>
<dbReference type="Pfam" id="PF10545">
    <property type="entry name" value="MADF_DNA_bdg"/>
    <property type="match status" value="1"/>
</dbReference>
<accession>A0A9J6DCH5</accession>
<reference evidence="3" key="1">
    <citation type="journal article" date="2020" name="Cell">
        <title>Large-Scale Comparative Analyses of Tick Genomes Elucidate Their Genetic Diversity and Vector Capacities.</title>
        <authorList>
            <consortium name="Tick Genome and Microbiome Consortium (TIGMIC)"/>
            <person name="Jia N."/>
            <person name="Wang J."/>
            <person name="Shi W."/>
            <person name="Du L."/>
            <person name="Sun Y."/>
            <person name="Zhan W."/>
            <person name="Jiang J.F."/>
            <person name="Wang Q."/>
            <person name="Zhang B."/>
            <person name="Ji P."/>
            <person name="Bell-Sakyi L."/>
            <person name="Cui X.M."/>
            <person name="Yuan T.T."/>
            <person name="Jiang B.G."/>
            <person name="Yang W.F."/>
            <person name="Lam T.T."/>
            <person name="Chang Q.C."/>
            <person name="Ding S.J."/>
            <person name="Wang X.J."/>
            <person name="Zhu J.G."/>
            <person name="Ruan X.D."/>
            <person name="Zhao L."/>
            <person name="Wei J.T."/>
            <person name="Ye R.Z."/>
            <person name="Que T.C."/>
            <person name="Du C.H."/>
            <person name="Zhou Y.H."/>
            <person name="Cheng J.X."/>
            <person name="Dai P.F."/>
            <person name="Guo W.B."/>
            <person name="Han X.H."/>
            <person name="Huang E.J."/>
            <person name="Li L.F."/>
            <person name="Wei W."/>
            <person name="Gao Y.C."/>
            <person name="Liu J.Z."/>
            <person name="Shao H.Z."/>
            <person name="Wang X."/>
            <person name="Wang C.C."/>
            <person name="Yang T.C."/>
            <person name="Huo Q.B."/>
            <person name="Li W."/>
            <person name="Chen H.Y."/>
            <person name="Chen S.E."/>
            <person name="Zhou L.G."/>
            <person name="Ni X.B."/>
            <person name="Tian J.H."/>
            <person name="Sheng Y."/>
            <person name="Liu T."/>
            <person name="Pan Y.S."/>
            <person name="Xia L.Y."/>
            <person name="Li J."/>
            <person name="Zhao F."/>
            <person name="Cao W.C."/>
        </authorList>
    </citation>
    <scope>NUCLEOTIDE SEQUENCE</scope>
    <source>
        <strain evidence="3">Rmic-2018</strain>
    </source>
</reference>
<organism evidence="3 4">
    <name type="scientific">Rhipicephalus microplus</name>
    <name type="common">Cattle tick</name>
    <name type="synonym">Boophilus microplus</name>
    <dbReference type="NCBI Taxonomy" id="6941"/>
    <lineage>
        <taxon>Eukaryota</taxon>
        <taxon>Metazoa</taxon>
        <taxon>Ecdysozoa</taxon>
        <taxon>Arthropoda</taxon>
        <taxon>Chelicerata</taxon>
        <taxon>Arachnida</taxon>
        <taxon>Acari</taxon>
        <taxon>Parasitiformes</taxon>
        <taxon>Ixodida</taxon>
        <taxon>Ixodoidea</taxon>
        <taxon>Ixodidae</taxon>
        <taxon>Rhipicephalinae</taxon>
        <taxon>Rhipicephalus</taxon>
        <taxon>Boophilus</taxon>
    </lineage>
</organism>
<evidence type="ECO:0000259" key="2">
    <source>
        <dbReference type="PROSITE" id="PS51029"/>
    </source>
</evidence>
<keyword evidence="4" id="KW-1185">Reference proteome</keyword>
<dbReference type="InterPro" id="IPR006578">
    <property type="entry name" value="MADF-dom"/>
</dbReference>
<reference evidence="3" key="2">
    <citation type="submission" date="2021-09" db="EMBL/GenBank/DDBJ databases">
        <authorList>
            <person name="Jia N."/>
            <person name="Wang J."/>
            <person name="Shi W."/>
            <person name="Du L."/>
            <person name="Sun Y."/>
            <person name="Zhan W."/>
            <person name="Jiang J."/>
            <person name="Wang Q."/>
            <person name="Zhang B."/>
            <person name="Ji P."/>
            <person name="Sakyi L.B."/>
            <person name="Cui X."/>
            <person name="Yuan T."/>
            <person name="Jiang B."/>
            <person name="Yang W."/>
            <person name="Lam T.T.-Y."/>
            <person name="Chang Q."/>
            <person name="Ding S."/>
            <person name="Wang X."/>
            <person name="Zhu J."/>
            <person name="Ruan X."/>
            <person name="Zhao L."/>
            <person name="Wei J."/>
            <person name="Que T."/>
            <person name="Du C."/>
            <person name="Cheng J."/>
            <person name="Dai P."/>
            <person name="Han X."/>
            <person name="Huang E."/>
            <person name="Gao Y."/>
            <person name="Liu J."/>
            <person name="Shao H."/>
            <person name="Ye R."/>
            <person name="Li L."/>
            <person name="Wei W."/>
            <person name="Wang X."/>
            <person name="Wang C."/>
            <person name="Huo Q."/>
            <person name="Li W."/>
            <person name="Guo W."/>
            <person name="Chen H."/>
            <person name="Chen S."/>
            <person name="Zhou L."/>
            <person name="Zhou L."/>
            <person name="Ni X."/>
            <person name="Tian J."/>
            <person name="Zhou Y."/>
            <person name="Sheng Y."/>
            <person name="Liu T."/>
            <person name="Pan Y."/>
            <person name="Xia L."/>
            <person name="Li J."/>
            <person name="Zhao F."/>
            <person name="Cao W."/>
        </authorList>
    </citation>
    <scope>NUCLEOTIDE SEQUENCE</scope>
    <source>
        <strain evidence="3">Rmic-2018</strain>
        <tissue evidence="3">Larvae</tissue>
    </source>
</reference>
<evidence type="ECO:0000313" key="4">
    <source>
        <dbReference type="Proteomes" id="UP000821866"/>
    </source>
</evidence>
<dbReference type="GO" id="GO:0005634">
    <property type="term" value="C:nucleus"/>
    <property type="evidence" value="ECO:0007669"/>
    <property type="project" value="TreeGrafter"/>
</dbReference>
<dbReference type="PANTHER" id="PTHR12243">
    <property type="entry name" value="MADF DOMAIN TRANSCRIPTION FACTOR"/>
    <property type="match status" value="1"/>
</dbReference>
<evidence type="ECO:0000313" key="3">
    <source>
        <dbReference type="EMBL" id="KAH8019791.1"/>
    </source>
</evidence>
<sequence>MASTMSEETAFSTELLIDAIKHYPVLFDKCHPRYKEVEYKKELWMKIAKDLGVTGQNVTRKKARARVKLKRHKYSDTLEVDTEDLERCGSSTSDISSRQAETTDSPET</sequence>
<evidence type="ECO:0000256" key="1">
    <source>
        <dbReference type="SAM" id="MobiDB-lite"/>
    </source>
</evidence>
<protein>
    <recommendedName>
        <fullName evidence="2">MADF domain-containing protein</fullName>
    </recommendedName>
</protein>
<feature type="compositionally biased region" description="Polar residues" evidence="1">
    <location>
        <begin position="89"/>
        <end position="108"/>
    </location>
</feature>
<proteinExistence type="predicted"/>
<dbReference type="PROSITE" id="PS51029">
    <property type="entry name" value="MADF"/>
    <property type="match status" value="1"/>
</dbReference>
<dbReference type="EMBL" id="JABSTU010000010">
    <property type="protein sequence ID" value="KAH8019791.1"/>
    <property type="molecule type" value="Genomic_DNA"/>
</dbReference>
<gene>
    <name evidence="3" type="ORF">HPB51_022214</name>
</gene>
<dbReference type="Proteomes" id="UP000821866">
    <property type="component" value="Chromosome 8"/>
</dbReference>
<feature type="region of interest" description="Disordered" evidence="1">
    <location>
        <begin position="84"/>
        <end position="108"/>
    </location>
</feature>
<dbReference type="InterPro" id="IPR039353">
    <property type="entry name" value="TF_Adf1"/>
</dbReference>
<dbReference type="PANTHER" id="PTHR12243:SF69">
    <property type="entry name" value="SI:CH73-59F11.3"/>
    <property type="match status" value="1"/>
</dbReference>
<dbReference type="GO" id="GO:0006357">
    <property type="term" value="P:regulation of transcription by RNA polymerase II"/>
    <property type="evidence" value="ECO:0007669"/>
    <property type="project" value="TreeGrafter"/>
</dbReference>
<dbReference type="GO" id="GO:0005667">
    <property type="term" value="C:transcription regulator complex"/>
    <property type="evidence" value="ECO:0007669"/>
    <property type="project" value="TreeGrafter"/>
</dbReference>